<proteinExistence type="predicted"/>
<accession>A0AAW2YUD7</accession>
<keyword evidence="2" id="KW-1185">Reference proteome</keyword>
<gene>
    <name evidence="1" type="ORF">AKO1_007404</name>
</gene>
<name>A0AAW2YUD7_9EUKA</name>
<dbReference type="AlphaFoldDB" id="A0AAW2YUD7"/>
<evidence type="ECO:0000313" key="1">
    <source>
        <dbReference type="EMBL" id="KAL0479797.1"/>
    </source>
</evidence>
<comment type="caution">
    <text evidence="1">The sequence shown here is derived from an EMBL/GenBank/DDBJ whole genome shotgun (WGS) entry which is preliminary data.</text>
</comment>
<sequence length="369" mass="43119">MVTTQQDAVVQKDAQQGSVYCLFYLDRSKIDTLKLSKQQVKETIPNHVMDMVEKDNLRLKRKQQDYGKRMQSFLSEFKKTKNEQLDRANNPFGHGSHDAMLNDHRLRHESIFLYNIDQKSLADSILFKQVYKQFIQSELDANVSDGNYHALREYLQDKPDDLELLQNAINVNQIDLDQSSIHFDNFRLAAQASLLALKEMNRRNYIPAIHCWGACLRVQNLLKDRKLRVPQYQEYFDFATCNQIHNIVLMCKNHVSDECRVQLTHCVAALITYGGPKSISSLYSEFNGNLYSYNHQLRDILRPLCNYLSAKDKNPTRVIHLKWEIDDSKVPLVPSSQMDFGKFITERYNEVKKMKENYSSEINALRGFY</sequence>
<organism evidence="1 2">
    <name type="scientific">Acrasis kona</name>
    <dbReference type="NCBI Taxonomy" id="1008807"/>
    <lineage>
        <taxon>Eukaryota</taxon>
        <taxon>Discoba</taxon>
        <taxon>Heterolobosea</taxon>
        <taxon>Tetramitia</taxon>
        <taxon>Eutetramitia</taxon>
        <taxon>Acrasidae</taxon>
        <taxon>Acrasis</taxon>
    </lineage>
</organism>
<dbReference type="Proteomes" id="UP001431209">
    <property type="component" value="Unassembled WGS sequence"/>
</dbReference>
<reference evidence="1 2" key="1">
    <citation type="submission" date="2024-03" db="EMBL/GenBank/DDBJ databases">
        <title>The Acrasis kona genome and developmental transcriptomes reveal deep origins of eukaryotic multicellular pathways.</title>
        <authorList>
            <person name="Sheikh S."/>
            <person name="Fu C.-J."/>
            <person name="Brown M.W."/>
            <person name="Baldauf S.L."/>
        </authorList>
    </citation>
    <scope>NUCLEOTIDE SEQUENCE [LARGE SCALE GENOMIC DNA]</scope>
    <source>
        <strain evidence="1 2">ATCC MYA-3509</strain>
    </source>
</reference>
<dbReference type="EMBL" id="JAOPGA020000603">
    <property type="protein sequence ID" value="KAL0479797.1"/>
    <property type="molecule type" value="Genomic_DNA"/>
</dbReference>
<protein>
    <submittedName>
        <fullName evidence="1">Uncharacterized protein</fullName>
    </submittedName>
</protein>
<evidence type="ECO:0000313" key="2">
    <source>
        <dbReference type="Proteomes" id="UP001431209"/>
    </source>
</evidence>